<dbReference type="KEGG" id="ngr:NAEGRDRAFT_59730"/>
<reference evidence="7 8" key="1">
    <citation type="journal article" date="2010" name="Cell">
        <title>The genome of Naegleria gruberi illuminates early eukaryotic versatility.</title>
        <authorList>
            <person name="Fritz-Laylin L.K."/>
            <person name="Prochnik S.E."/>
            <person name="Ginger M.L."/>
            <person name="Dacks J.B."/>
            <person name="Carpenter M.L."/>
            <person name="Field M.C."/>
            <person name="Kuo A."/>
            <person name="Paredez A."/>
            <person name="Chapman J."/>
            <person name="Pham J."/>
            <person name="Shu S."/>
            <person name="Neupane R."/>
            <person name="Cipriano M."/>
            <person name="Mancuso J."/>
            <person name="Tu H."/>
            <person name="Salamov A."/>
            <person name="Lindquist E."/>
            <person name="Shapiro H."/>
            <person name="Lucas S."/>
            <person name="Grigoriev I.V."/>
            <person name="Cande W.Z."/>
            <person name="Fulton C."/>
            <person name="Rokhsar D.S."/>
            <person name="Dawson S.C."/>
        </authorList>
    </citation>
    <scope>NUCLEOTIDE SEQUENCE [LARGE SCALE GENOMIC DNA]</scope>
    <source>
        <strain evidence="7 8">NEG-M</strain>
    </source>
</reference>
<organism evidence="8">
    <name type="scientific">Naegleria gruberi</name>
    <name type="common">Amoeba</name>
    <dbReference type="NCBI Taxonomy" id="5762"/>
    <lineage>
        <taxon>Eukaryota</taxon>
        <taxon>Discoba</taxon>
        <taxon>Heterolobosea</taxon>
        <taxon>Tetramitia</taxon>
        <taxon>Eutetramitia</taxon>
        <taxon>Vahlkampfiidae</taxon>
        <taxon>Naegleria</taxon>
    </lineage>
</organism>
<sequence>MEVVTFPFVQHSESAYGTIECSCMDNQKRLVFLGTSEGVISCFYLHQLSQFNNDFDDHHEEDEDSLALTDSDEDDNEHQQQQQHQKHHHIKEPSFGMSGANGGHNVDLVNVFLGRPSQMKGNNSKAPSTPLWSKTPIKQIMCDDQIQVLFIHVQNNIEFFRYEFSTTRKLLKLTHIKRIQESQGLTCFTLDECKTNNRLLVCVKKKINILHYTEQDCLSVGLDEYVLPESVQDERCLALFDRTLIVGFKKEYSLISIGGADAKSAIPSTILQLSDKSGDRALCVSMDDEVLLRTEAICVFVNMTNKSTSEQRGMPSIRPPITWSSPPQHISFSFPYIVGVLDQGRKIEIYSIYDARLVKTLYIQPTTNTVTYTLENGSQDTNQLNNVLSWKILQGSVNSGVLAVCDSFIPTTASSGIGFKKEKKEKVQTFVLLCPISYEKQISALFEMAHCSEAFELFERMIEFKREKGEYIDPIIEKRWRQQLLQEAAFASLFHLDIEKAFTYFREHEQALEDRIGFDIRELIVLFPEFSSIVHSDDDFYPKVSWNVKYLNTESRKPKHLFDLFVERITKRRDLSSPTHEVEKEADQLVSKCKQYLRPLLEYRRKKIHSMEKHSKEGIILDFAYMSQQCKSGIDNTLFKMYLDMGDLGRLNRMLKDTKHKGIDESSHHSSIKCYCTLDICSSMLMSEVEILSPEAQEFYMAMLYQTHLNYNLLNVAKTFSLFKVICLGDKSDMGDVALDEALTLLFSLFDRPLLDESTNSAFIDKKKEIFWVNLEWCLKLDHFKSVKILNHNVIHLGIDPILKYIRQHLDEETQNEVIQLFLEYIIHEYDQEHSDKKLDIPNQYYTLLALKYIDVITSYEIRHDSEFILDLRTKFMLHIQECKDLITLETVISRLQGTSMFHEMILLYSLSNEHEKSLKILLFDLYSADGAENYCQEQQARYTQKLYENMANSDLNSVDATLEMYDRNYTKVTIHNELFLILLKLCFQELNINKPRTRAYYDFGVYILNKYAKHIDPISAIKLLPNNLSTKKILPFLTCTLRQTATNNRTTSIMKNMSKIDFFNAQAELVKYQSRKKFVTRKTKYEEHEELMSDDHRNGDNLDSILVDNPILMLDNLFDRLLMSKKDMLEKVATLKDSYDEYIDLLIDNSDVENEFKRRQDQAFERIIKYYMNGMIGKLYQAMKNFKNVERGELKRKLIGKIAEFLQLSLEKEDVEMMIEPILESLLNNSNEESLTSFLTIIPFLEAGLRDCLIVYDFHCNIDKKKQESILNRLATFGDILASQDMSTIYGSSIAFILRMCYGSQNTLNLRNISMHGYFSKDNFHSQHLWFLLLVFSNLGSFISIHLSNAKSKITNNKEQAQYDEMLKSRKLDGKKKYHEEYGVSEKSVKSLTIESDLIEKLKNVDIELIAGRTFLFDHDRHEEWIEILKDYLSINEGDQLEIFKLLSKLFPFFENLLRRLFIYSNLEFDLFKERCRMIKVERGRSLVVFDSILNNRPNEYYQITTNAIFEDFSEGLVNCIYDLFKWPQGVRIRTLMAHGCVHWNWIPKSYVDRLILLIIYIMNQFSIEKSENELLNEIYHFHLNYSPLFHPRKILANEIEKTINCLEQVEHFYNSNDYLKMKELLNAETVEVILEDNTRQALVGKIELIGNNVVGIIIENVTQYRPLKMAQVFRPIIQQIRYGVDEISEKEFKVLLLANRMSNEISSILNTQLNSLTSKWSKLSKLSSSQKSSFLNAINFTEIIHQVCEYCLSVQIGILTCTNKIEPFIAGCDRFCSQFQASLPKNHLSKSIEILIAFALGSDEASQCGYSFGNIKNKTLLKSLYYVQQK</sequence>
<dbReference type="GO" id="GO:0016020">
    <property type="term" value="C:membrane"/>
    <property type="evidence" value="ECO:0007669"/>
    <property type="project" value="TreeGrafter"/>
</dbReference>
<dbReference type="PROSITE" id="PS50219">
    <property type="entry name" value="CNH"/>
    <property type="match status" value="1"/>
</dbReference>
<dbReference type="EMBL" id="GG738917">
    <property type="protein sequence ID" value="EFC37508.1"/>
    <property type="molecule type" value="Genomic_DNA"/>
</dbReference>
<evidence type="ECO:0000256" key="5">
    <source>
        <dbReference type="SAM" id="MobiDB-lite"/>
    </source>
</evidence>
<name>D2W040_NAEGR</name>
<feature type="compositionally biased region" description="Acidic residues" evidence="5">
    <location>
        <begin position="59"/>
        <end position="76"/>
    </location>
</feature>
<dbReference type="InterPro" id="IPR032914">
    <property type="entry name" value="Vam6/VPS39/TRAP1"/>
</dbReference>
<dbReference type="InterPro" id="IPR025209">
    <property type="entry name" value="DUF4209"/>
</dbReference>
<feature type="domain" description="CNH" evidence="6">
    <location>
        <begin position="16"/>
        <end position="376"/>
    </location>
</feature>
<dbReference type="GO" id="GO:0006914">
    <property type="term" value="P:autophagy"/>
    <property type="evidence" value="ECO:0007669"/>
    <property type="project" value="TreeGrafter"/>
</dbReference>
<dbReference type="GeneID" id="8863143"/>
<dbReference type="GO" id="GO:0015031">
    <property type="term" value="P:protein transport"/>
    <property type="evidence" value="ECO:0007669"/>
    <property type="project" value="UniProtKB-KW"/>
</dbReference>
<dbReference type="PANTHER" id="PTHR12894">
    <property type="entry name" value="CNH DOMAIN CONTAINING"/>
    <property type="match status" value="1"/>
</dbReference>
<evidence type="ECO:0000256" key="2">
    <source>
        <dbReference type="ARBA" id="ARBA00022448"/>
    </source>
</evidence>
<dbReference type="GO" id="GO:0034058">
    <property type="term" value="P:endosomal vesicle fusion"/>
    <property type="evidence" value="ECO:0007669"/>
    <property type="project" value="TreeGrafter"/>
</dbReference>
<dbReference type="STRING" id="5762.D2W040"/>
<comment type="subcellular location">
    <subcellularLocation>
        <location evidence="1">Cytoplasm</location>
    </subcellularLocation>
</comment>
<dbReference type="OrthoDB" id="5325112at2759"/>
<keyword evidence="4" id="KW-0653">Protein transport</keyword>
<keyword evidence="2" id="KW-0813">Transport</keyword>
<proteinExistence type="predicted"/>
<evidence type="ECO:0000313" key="8">
    <source>
        <dbReference type="Proteomes" id="UP000006671"/>
    </source>
</evidence>
<keyword evidence="3" id="KW-0963">Cytoplasm</keyword>
<dbReference type="Pfam" id="PF00780">
    <property type="entry name" value="CNH"/>
    <property type="match status" value="1"/>
</dbReference>
<evidence type="ECO:0000256" key="1">
    <source>
        <dbReference type="ARBA" id="ARBA00004496"/>
    </source>
</evidence>
<dbReference type="PANTHER" id="PTHR12894:SF27">
    <property type="entry name" value="TRANSFORMING GROWTH FACTOR-BETA RECEPTOR-ASSOCIATED PROTEIN 1"/>
    <property type="match status" value="1"/>
</dbReference>
<dbReference type="Proteomes" id="UP000006671">
    <property type="component" value="Unassembled WGS sequence"/>
</dbReference>
<evidence type="ECO:0000259" key="6">
    <source>
        <dbReference type="PROSITE" id="PS50219"/>
    </source>
</evidence>
<accession>D2W040</accession>
<dbReference type="InterPro" id="IPR001180">
    <property type="entry name" value="CNH_dom"/>
</dbReference>
<evidence type="ECO:0000313" key="7">
    <source>
        <dbReference type="EMBL" id="EFC37508.1"/>
    </source>
</evidence>
<gene>
    <name evidence="7" type="ORF">NAEGRDRAFT_59730</name>
</gene>
<dbReference type="RefSeq" id="XP_002670252.1">
    <property type="nucleotide sequence ID" value="XM_002670206.1"/>
</dbReference>
<dbReference type="VEuPathDB" id="AmoebaDB:NAEGRDRAFT_59730"/>
<keyword evidence="8" id="KW-1185">Reference proteome</keyword>
<evidence type="ECO:0000256" key="4">
    <source>
        <dbReference type="ARBA" id="ARBA00022927"/>
    </source>
</evidence>
<dbReference type="Pfam" id="PF13910">
    <property type="entry name" value="DUF4209"/>
    <property type="match status" value="1"/>
</dbReference>
<evidence type="ECO:0000256" key="3">
    <source>
        <dbReference type="ARBA" id="ARBA00022490"/>
    </source>
</evidence>
<dbReference type="GO" id="GO:0005737">
    <property type="term" value="C:cytoplasm"/>
    <property type="evidence" value="ECO:0007669"/>
    <property type="project" value="UniProtKB-SubCell"/>
</dbReference>
<protein>
    <submittedName>
        <fullName evidence="7">Predicted protein</fullName>
    </submittedName>
</protein>
<dbReference type="InParanoid" id="D2W040"/>
<dbReference type="eggNOG" id="KOG2063">
    <property type="taxonomic scope" value="Eukaryota"/>
</dbReference>
<feature type="region of interest" description="Disordered" evidence="5">
    <location>
        <begin position="55"/>
        <end position="99"/>
    </location>
</feature>